<dbReference type="InterPro" id="IPR014729">
    <property type="entry name" value="Rossmann-like_a/b/a_fold"/>
</dbReference>
<keyword evidence="5 10" id="KW-0067">ATP-binding</keyword>
<gene>
    <name evidence="13" type="ORF">NLJ89_g3113</name>
</gene>
<dbReference type="GO" id="GO:0004825">
    <property type="term" value="F:methionine-tRNA ligase activity"/>
    <property type="evidence" value="ECO:0007669"/>
    <property type="project" value="UniProtKB-EC"/>
</dbReference>
<dbReference type="PANTHER" id="PTHR43326:SF1">
    <property type="entry name" value="METHIONINE--TRNA LIGASE, MITOCHONDRIAL"/>
    <property type="match status" value="1"/>
</dbReference>
<keyword evidence="4 10" id="KW-0547">Nucleotide-binding</keyword>
<dbReference type="InterPro" id="IPR023457">
    <property type="entry name" value="Met-tRNA_synth_2"/>
</dbReference>
<reference evidence="13" key="1">
    <citation type="submission" date="2022-07" db="EMBL/GenBank/DDBJ databases">
        <title>Genome Sequence of Agrocybe chaxingu.</title>
        <authorList>
            <person name="Buettner E."/>
        </authorList>
    </citation>
    <scope>NUCLEOTIDE SEQUENCE</scope>
    <source>
        <strain evidence="13">MP-N11</strain>
    </source>
</reference>
<organism evidence="13 14">
    <name type="scientific">Agrocybe chaxingu</name>
    <dbReference type="NCBI Taxonomy" id="84603"/>
    <lineage>
        <taxon>Eukaryota</taxon>
        <taxon>Fungi</taxon>
        <taxon>Dikarya</taxon>
        <taxon>Basidiomycota</taxon>
        <taxon>Agaricomycotina</taxon>
        <taxon>Agaricomycetes</taxon>
        <taxon>Agaricomycetidae</taxon>
        <taxon>Agaricales</taxon>
        <taxon>Agaricineae</taxon>
        <taxon>Strophariaceae</taxon>
        <taxon>Agrocybe</taxon>
    </lineage>
</organism>
<evidence type="ECO:0000256" key="6">
    <source>
        <dbReference type="ARBA" id="ARBA00022917"/>
    </source>
</evidence>
<dbReference type="FunFam" id="2.170.220.10:FF:000001">
    <property type="entry name" value="methionine--tRNA ligase, mitochondrial"/>
    <property type="match status" value="1"/>
</dbReference>
<dbReference type="InterPro" id="IPR033911">
    <property type="entry name" value="MetRS_core"/>
</dbReference>
<keyword evidence="3 10" id="KW-0436">Ligase</keyword>
<comment type="similarity">
    <text evidence="1 10">Belongs to the class-I aminoacyl-tRNA synthetase family.</text>
</comment>
<evidence type="ECO:0000256" key="8">
    <source>
        <dbReference type="ARBA" id="ARBA00047364"/>
    </source>
</evidence>
<dbReference type="Gene3D" id="3.40.50.620">
    <property type="entry name" value="HUPs"/>
    <property type="match status" value="1"/>
</dbReference>
<evidence type="ECO:0000256" key="7">
    <source>
        <dbReference type="ARBA" id="ARBA00023146"/>
    </source>
</evidence>
<dbReference type="SUPFAM" id="SSF52374">
    <property type="entry name" value="Nucleotidylyl transferase"/>
    <property type="match status" value="1"/>
</dbReference>
<dbReference type="GO" id="GO:0006431">
    <property type="term" value="P:methionyl-tRNA aminoacylation"/>
    <property type="evidence" value="ECO:0007669"/>
    <property type="project" value="InterPro"/>
</dbReference>
<dbReference type="PANTHER" id="PTHR43326">
    <property type="entry name" value="METHIONYL-TRNA SYNTHETASE"/>
    <property type="match status" value="1"/>
</dbReference>
<dbReference type="SUPFAM" id="SSF47323">
    <property type="entry name" value="Anticodon-binding domain of a subclass of class I aminoacyl-tRNA synthetases"/>
    <property type="match status" value="1"/>
</dbReference>
<evidence type="ECO:0000256" key="9">
    <source>
        <dbReference type="ARBA" id="ARBA00068817"/>
    </source>
</evidence>
<evidence type="ECO:0000256" key="4">
    <source>
        <dbReference type="ARBA" id="ARBA00022741"/>
    </source>
</evidence>
<dbReference type="PRINTS" id="PR01041">
    <property type="entry name" value="TRNASYNTHMET"/>
</dbReference>
<dbReference type="OrthoDB" id="24670at2759"/>
<keyword evidence="6 10" id="KW-0648">Protein biosynthesis</keyword>
<evidence type="ECO:0000256" key="10">
    <source>
        <dbReference type="RuleBase" id="RU363039"/>
    </source>
</evidence>
<evidence type="ECO:0000256" key="5">
    <source>
        <dbReference type="ARBA" id="ARBA00022840"/>
    </source>
</evidence>
<evidence type="ECO:0000256" key="3">
    <source>
        <dbReference type="ARBA" id="ARBA00022598"/>
    </source>
</evidence>
<dbReference type="EMBL" id="JANKHO010000215">
    <property type="protein sequence ID" value="KAJ3513152.1"/>
    <property type="molecule type" value="Genomic_DNA"/>
</dbReference>
<evidence type="ECO:0000256" key="2">
    <source>
        <dbReference type="ARBA" id="ARBA00012838"/>
    </source>
</evidence>
<dbReference type="GO" id="GO:0005524">
    <property type="term" value="F:ATP binding"/>
    <property type="evidence" value="ECO:0007669"/>
    <property type="project" value="UniProtKB-KW"/>
</dbReference>
<dbReference type="InterPro" id="IPR015413">
    <property type="entry name" value="Methionyl/Leucyl_tRNA_Synth"/>
</dbReference>
<sequence length="529" mass="59022">MLHANDLAGASEDGRGCLGTPRLLCRRAPSLTTLIQRKLNEKGFIYKGKYAGWYSITDECFYTDAQVTTDPSGTQKISVETGAVVEWTSEENFMFRLSAFRDALRNHYTSNHRSVQPSQYRDDVLRMLGAEVLEDISISRPRSRLEWGVQVPDDPSQTVYVWFDALLIYLTGAGYPGKSFWPADLQVIGKDILRFHAIYLPAILLGLSTPQPYTPVSSQVLVPQTPTMPLARTLLSHAHWTSGQKKMSKSLGNVADPLEAMDEWGVDVVRYYMMRIGGKWRDDAGEDVPFHALFYSFDRVADWSTEQLEKHHNEIQSLLGNYFLRITSKPLRAIVEKASPDINECLSAAAQGLLIPPIETPKEGRDRDTNTALLRDVFDLPPKIHACMNSFEAGKALEHIVEVLSQANLVLTTNAPWVAPKSDDTAEIKRHANFALGTRVVGLETLRVVAGCLEPFMPDISKKVLDALGVEGGVLRLDAVANGDLSGEGRLNEFWTRWRGADPIQSIKLFGPRRDTVKESVKRKKVLVA</sequence>
<comment type="caution">
    <text evidence="13">The sequence shown here is derived from an EMBL/GenBank/DDBJ whole genome shotgun (WGS) entry which is preliminary data.</text>
</comment>
<evidence type="ECO:0000259" key="11">
    <source>
        <dbReference type="Pfam" id="PF09334"/>
    </source>
</evidence>
<dbReference type="Gene3D" id="1.10.730.10">
    <property type="entry name" value="Isoleucyl-tRNA Synthetase, Domain 1"/>
    <property type="match status" value="1"/>
</dbReference>
<feature type="domain" description="Methionyl-tRNA synthetase anticodon-binding" evidence="12">
    <location>
        <begin position="361"/>
        <end position="471"/>
    </location>
</feature>
<proteinExistence type="inferred from homology"/>
<evidence type="ECO:0000259" key="12">
    <source>
        <dbReference type="Pfam" id="PF19303"/>
    </source>
</evidence>
<evidence type="ECO:0000313" key="13">
    <source>
        <dbReference type="EMBL" id="KAJ3513152.1"/>
    </source>
</evidence>
<dbReference type="Pfam" id="PF09334">
    <property type="entry name" value="tRNA-synt_1g"/>
    <property type="match status" value="1"/>
</dbReference>
<feature type="domain" description="Methionyl/Leucyl tRNA synthetase" evidence="11">
    <location>
        <begin position="31"/>
        <end position="282"/>
    </location>
</feature>
<dbReference type="InterPro" id="IPR009080">
    <property type="entry name" value="tRNAsynth_Ia_anticodon-bd"/>
</dbReference>
<evidence type="ECO:0000313" key="14">
    <source>
        <dbReference type="Proteomes" id="UP001148786"/>
    </source>
</evidence>
<dbReference type="Pfam" id="PF19303">
    <property type="entry name" value="Anticodon_3"/>
    <property type="match status" value="1"/>
</dbReference>
<comment type="catalytic activity">
    <reaction evidence="8">
        <text>tRNA(Met) + L-methionine + ATP = L-methionyl-tRNA(Met) + AMP + diphosphate</text>
        <dbReference type="Rhea" id="RHEA:13481"/>
        <dbReference type="Rhea" id="RHEA-COMP:9667"/>
        <dbReference type="Rhea" id="RHEA-COMP:9698"/>
        <dbReference type="ChEBI" id="CHEBI:30616"/>
        <dbReference type="ChEBI" id="CHEBI:33019"/>
        <dbReference type="ChEBI" id="CHEBI:57844"/>
        <dbReference type="ChEBI" id="CHEBI:78442"/>
        <dbReference type="ChEBI" id="CHEBI:78530"/>
        <dbReference type="ChEBI" id="CHEBI:456215"/>
        <dbReference type="EC" id="6.1.1.10"/>
    </reaction>
</comment>
<dbReference type="InterPro" id="IPR041872">
    <property type="entry name" value="Anticodon_Met"/>
</dbReference>
<protein>
    <recommendedName>
        <fullName evidence="9">Probable methionine--tRNA ligase, mitochondrial</fullName>
        <ecNumber evidence="2">6.1.1.10</ecNumber>
    </recommendedName>
</protein>
<name>A0A9W8K333_9AGAR</name>
<dbReference type="GO" id="GO:0005739">
    <property type="term" value="C:mitochondrion"/>
    <property type="evidence" value="ECO:0007669"/>
    <property type="project" value="UniProtKB-ARBA"/>
</dbReference>
<accession>A0A9W8K333</accession>
<dbReference type="Proteomes" id="UP001148786">
    <property type="component" value="Unassembled WGS sequence"/>
</dbReference>
<evidence type="ECO:0000256" key="1">
    <source>
        <dbReference type="ARBA" id="ARBA00005594"/>
    </source>
</evidence>
<keyword evidence="14" id="KW-1185">Reference proteome</keyword>
<keyword evidence="7 10" id="KW-0030">Aminoacyl-tRNA synthetase</keyword>
<dbReference type="EC" id="6.1.1.10" evidence="2"/>
<dbReference type="AlphaFoldDB" id="A0A9W8K333"/>
<dbReference type="Gene3D" id="2.170.220.10">
    <property type="match status" value="1"/>
</dbReference>